<reference evidence="2" key="2">
    <citation type="submission" date="2015-01" db="EMBL/GenBank/DDBJ databases">
        <title>Evolutionary Origins and Diversification of the Mycorrhizal Mutualists.</title>
        <authorList>
            <consortium name="DOE Joint Genome Institute"/>
            <consortium name="Mycorrhizal Genomics Consortium"/>
            <person name="Kohler A."/>
            <person name="Kuo A."/>
            <person name="Nagy L.G."/>
            <person name="Floudas D."/>
            <person name="Copeland A."/>
            <person name="Barry K.W."/>
            <person name="Cichocki N."/>
            <person name="Veneault-Fourrey C."/>
            <person name="LaButti K."/>
            <person name="Lindquist E.A."/>
            <person name="Lipzen A."/>
            <person name="Lundell T."/>
            <person name="Morin E."/>
            <person name="Murat C."/>
            <person name="Riley R."/>
            <person name="Ohm R."/>
            <person name="Sun H."/>
            <person name="Tunlid A."/>
            <person name="Henrissat B."/>
            <person name="Grigoriev I.V."/>
            <person name="Hibbett D.S."/>
            <person name="Martin F."/>
        </authorList>
    </citation>
    <scope>NUCLEOTIDE SEQUENCE [LARGE SCALE GENOMIC DNA]</scope>
    <source>
        <strain evidence="2">Ve08.2h10</strain>
    </source>
</reference>
<name>A0A0D0DAL9_9AGAM</name>
<dbReference type="InParanoid" id="A0A0D0DAL9"/>
<dbReference type="HOGENOM" id="CLU_003703_13_3_1"/>
<dbReference type="InterPro" id="IPR040521">
    <property type="entry name" value="KDZ"/>
</dbReference>
<dbReference type="STRING" id="930991.A0A0D0DAL9"/>
<dbReference type="Proteomes" id="UP000054538">
    <property type="component" value="Unassembled WGS sequence"/>
</dbReference>
<protein>
    <recommendedName>
        <fullName evidence="3">CxC2-like cysteine cluster KDZ transposase-associated domain-containing protein</fullName>
    </recommendedName>
</protein>
<keyword evidence="2" id="KW-1185">Reference proteome</keyword>
<dbReference type="EMBL" id="KN829018">
    <property type="protein sequence ID" value="KIK74265.1"/>
    <property type="molecule type" value="Genomic_DNA"/>
</dbReference>
<proteinExistence type="predicted"/>
<dbReference type="Pfam" id="PF18758">
    <property type="entry name" value="KDZ"/>
    <property type="match status" value="2"/>
</dbReference>
<dbReference type="OrthoDB" id="3261436at2759"/>
<sequence length="499" mass="56845">MHYPDLPITLDFWMSREWRHLKMVKHTGWLYGLFVAVDANFCLKRKKVSKDAVDPSLSKGWAYFVEELDYKVFLNRHIDIIQEKSTCSSHNAVNMADTKSNKGLSATGVGTVDCARHNMKLPSGVGDLQKGERYMNMDYLFFSMLRHNSVDVLNSHQCQTTFSFNFLPGIGRTDGKAPECGWANINPTALSTKEMRPGARRDTLDDHFGHWNWKKISLLELTAGLVEDHGDDLERWKKQVEDWERDSSKQNPYERAGETITLAAIRLQLAKEDAQQIDNGSCVTLHEDCSASILISAGLELEQLQHRLKSDKADSWVKLQQLFVPILASLCTRNTQNSDNSPETFNLMLPSQMGRSMHYGEKFQRIEWRLRDAQAHDSLHSLRSNLRVQSYVLKYKDCNLHCQGANTRACNTLKGIDARIDAAANRYRNAHEALVVLSPLLKEVGWQATLRPLDRQHIRAMSDLLDDETEGTKKLSWIWTVRGSTDVYINGEGSLDGKF</sequence>
<reference evidence="1 2" key="1">
    <citation type="submission" date="2014-04" db="EMBL/GenBank/DDBJ databases">
        <authorList>
            <consortium name="DOE Joint Genome Institute"/>
            <person name="Kuo A."/>
            <person name="Kohler A."/>
            <person name="Jargeat P."/>
            <person name="Nagy L.G."/>
            <person name="Floudas D."/>
            <person name="Copeland A."/>
            <person name="Barry K.W."/>
            <person name="Cichocki N."/>
            <person name="Veneault-Fourrey C."/>
            <person name="LaButti K."/>
            <person name="Lindquist E.A."/>
            <person name="Lipzen A."/>
            <person name="Lundell T."/>
            <person name="Morin E."/>
            <person name="Murat C."/>
            <person name="Sun H."/>
            <person name="Tunlid A."/>
            <person name="Henrissat B."/>
            <person name="Grigoriev I.V."/>
            <person name="Hibbett D.S."/>
            <person name="Martin F."/>
            <person name="Nordberg H.P."/>
            <person name="Cantor M.N."/>
            <person name="Hua S.X."/>
        </authorList>
    </citation>
    <scope>NUCLEOTIDE SEQUENCE [LARGE SCALE GENOMIC DNA]</scope>
    <source>
        <strain evidence="1 2">Ve08.2h10</strain>
    </source>
</reference>
<gene>
    <name evidence="1" type="ORF">PAXRUDRAFT_29183</name>
</gene>
<organism evidence="1 2">
    <name type="scientific">Paxillus rubicundulus Ve08.2h10</name>
    <dbReference type="NCBI Taxonomy" id="930991"/>
    <lineage>
        <taxon>Eukaryota</taxon>
        <taxon>Fungi</taxon>
        <taxon>Dikarya</taxon>
        <taxon>Basidiomycota</taxon>
        <taxon>Agaricomycotina</taxon>
        <taxon>Agaricomycetes</taxon>
        <taxon>Agaricomycetidae</taxon>
        <taxon>Boletales</taxon>
        <taxon>Paxilineae</taxon>
        <taxon>Paxillaceae</taxon>
        <taxon>Paxillus</taxon>
    </lineage>
</organism>
<evidence type="ECO:0000313" key="1">
    <source>
        <dbReference type="EMBL" id="KIK74265.1"/>
    </source>
</evidence>
<accession>A0A0D0DAL9</accession>
<evidence type="ECO:0000313" key="2">
    <source>
        <dbReference type="Proteomes" id="UP000054538"/>
    </source>
</evidence>
<evidence type="ECO:0008006" key="3">
    <source>
        <dbReference type="Google" id="ProtNLM"/>
    </source>
</evidence>
<dbReference type="AlphaFoldDB" id="A0A0D0DAL9"/>